<dbReference type="Proteomes" id="UP000541610">
    <property type="component" value="Unassembled WGS sequence"/>
</dbReference>
<name>A0A7J6P3U4_PEROL</name>
<sequence length="464" mass="52803">MPPVLLEASLQPLRSLPRTICHKPFSTVQALVASRGEDTERLPIHAERPAKFPCLGDAGSDGVQIASVFDKIKHRRRRGGRTAVALYTPPSQLNGVSEFAESRDISLQFTYISRAQIRDISVWHSISYQTMRQLKLLNTTDISAVARAMAFMGYRDTFLLNGLADAMWCLAKVRRGRLFDSAEILHSFRKLNFIPRMHALDAITADLRRQGWDRYKWRSADIAKIFMARSLLSCRRIAIQYRRSVRITGDRGDSVPAHCWSLAMAFVREVVGPDGVYAHEGDGGTTHLCHRVFAEKLRDQAFLQDLEAHVETKLGRMSARDISLISRSTSISLDRLTEAFLRSKEIRTGNLLYFCITLLKADITRPPVNFMNRLRREIDSTFTQLKPAHIERFLHVFMNFECFSDDRILICLARATESNLERMSQRRLRSILLAFHRLCKPTNSLLPQLASSSPGCSSERGHSR</sequence>
<dbReference type="AlphaFoldDB" id="A0A7J6P3U4"/>
<protein>
    <submittedName>
        <fullName evidence="1">Uncharacterized protein</fullName>
    </submittedName>
</protein>
<gene>
    <name evidence="1" type="ORF">FOZ60_016806</name>
</gene>
<organism evidence="1 2">
    <name type="scientific">Perkinsus olseni</name>
    <name type="common">Perkinsus atlanticus</name>
    <dbReference type="NCBI Taxonomy" id="32597"/>
    <lineage>
        <taxon>Eukaryota</taxon>
        <taxon>Sar</taxon>
        <taxon>Alveolata</taxon>
        <taxon>Perkinsozoa</taxon>
        <taxon>Perkinsea</taxon>
        <taxon>Perkinsida</taxon>
        <taxon>Perkinsidae</taxon>
        <taxon>Perkinsus</taxon>
    </lineage>
</organism>
<accession>A0A7J6P3U4</accession>
<evidence type="ECO:0000313" key="2">
    <source>
        <dbReference type="Proteomes" id="UP000541610"/>
    </source>
</evidence>
<comment type="caution">
    <text evidence="1">The sequence shown here is derived from an EMBL/GenBank/DDBJ whole genome shotgun (WGS) entry which is preliminary data.</text>
</comment>
<dbReference type="OrthoDB" id="467649at2759"/>
<dbReference type="EMBL" id="JABANP010000091">
    <property type="protein sequence ID" value="KAF4690834.1"/>
    <property type="molecule type" value="Genomic_DNA"/>
</dbReference>
<proteinExistence type="predicted"/>
<reference evidence="1 2" key="1">
    <citation type="submission" date="2020-04" db="EMBL/GenBank/DDBJ databases">
        <title>Perkinsus olseni comparative genomics.</title>
        <authorList>
            <person name="Bogema D.R."/>
        </authorList>
    </citation>
    <scope>NUCLEOTIDE SEQUENCE [LARGE SCALE GENOMIC DNA]</scope>
    <source>
        <strain evidence="1">00978-12</strain>
    </source>
</reference>
<evidence type="ECO:0000313" key="1">
    <source>
        <dbReference type="EMBL" id="KAF4690834.1"/>
    </source>
</evidence>